<dbReference type="InterPro" id="IPR002350">
    <property type="entry name" value="Kazal_dom"/>
</dbReference>
<organism evidence="2 3">
    <name type="scientific">Popillia japonica</name>
    <name type="common">Japanese beetle</name>
    <dbReference type="NCBI Taxonomy" id="7064"/>
    <lineage>
        <taxon>Eukaryota</taxon>
        <taxon>Metazoa</taxon>
        <taxon>Ecdysozoa</taxon>
        <taxon>Arthropoda</taxon>
        <taxon>Hexapoda</taxon>
        <taxon>Insecta</taxon>
        <taxon>Pterygota</taxon>
        <taxon>Neoptera</taxon>
        <taxon>Endopterygota</taxon>
        <taxon>Coleoptera</taxon>
        <taxon>Polyphaga</taxon>
        <taxon>Scarabaeiformia</taxon>
        <taxon>Scarabaeidae</taxon>
        <taxon>Rutelinae</taxon>
        <taxon>Popillia</taxon>
    </lineage>
</organism>
<dbReference type="EMBL" id="JASPKY010000031">
    <property type="protein sequence ID" value="KAK9747342.1"/>
    <property type="molecule type" value="Genomic_DNA"/>
</dbReference>
<comment type="caution">
    <text evidence="2">The sequence shown here is derived from an EMBL/GenBank/DDBJ whole genome shotgun (WGS) entry which is preliminary data.</text>
</comment>
<gene>
    <name evidence="2" type="ORF">QE152_g5372</name>
</gene>
<proteinExistence type="predicted"/>
<keyword evidence="3" id="KW-1185">Reference proteome</keyword>
<dbReference type="AlphaFoldDB" id="A0AAW1MPM2"/>
<dbReference type="PROSITE" id="PS51465">
    <property type="entry name" value="KAZAL_2"/>
    <property type="match status" value="1"/>
</dbReference>
<evidence type="ECO:0000313" key="3">
    <source>
        <dbReference type="Proteomes" id="UP001458880"/>
    </source>
</evidence>
<dbReference type="Proteomes" id="UP001458880">
    <property type="component" value="Unassembled WGS sequence"/>
</dbReference>
<accession>A0AAW1MPM2</accession>
<sequence length="232" mass="26387">MGASRCPRPPSTFGQWMFTAKHVLHDVLYKTVVANIYEVNQVILIKLDAEDDSDIEDEEELVNEHTTLPTNRDLADDWNTCTLNTRNIAFTGSEKIEVSFDTLNTLPIDYYNIFISDEVIELMIILLAVLTDAICPKCLCRISYQPLCAVQENTGKYRGFNSECVLNCSNKCFRNKYKFLGYGRCGTVRKRIEEEARMRTTTAPTTVIPDIHKMTTRKMPVPVTKNANSISN</sequence>
<evidence type="ECO:0000313" key="2">
    <source>
        <dbReference type="EMBL" id="KAK9747342.1"/>
    </source>
</evidence>
<name>A0AAW1MPM2_POPJA</name>
<evidence type="ECO:0000259" key="1">
    <source>
        <dbReference type="PROSITE" id="PS51465"/>
    </source>
</evidence>
<reference evidence="2 3" key="1">
    <citation type="journal article" date="2024" name="BMC Genomics">
        <title>De novo assembly and annotation of Popillia japonica's genome with initial clues to its potential as an invasive pest.</title>
        <authorList>
            <person name="Cucini C."/>
            <person name="Boschi S."/>
            <person name="Funari R."/>
            <person name="Cardaioli E."/>
            <person name="Iannotti N."/>
            <person name="Marturano G."/>
            <person name="Paoli F."/>
            <person name="Bruttini M."/>
            <person name="Carapelli A."/>
            <person name="Frati F."/>
            <person name="Nardi F."/>
        </authorList>
    </citation>
    <scope>NUCLEOTIDE SEQUENCE [LARGE SCALE GENOMIC DNA]</scope>
    <source>
        <strain evidence="2">DMR45628</strain>
    </source>
</reference>
<protein>
    <recommendedName>
        <fullName evidence="1">Kazal-like domain-containing protein</fullName>
    </recommendedName>
</protein>
<feature type="domain" description="Kazal-like" evidence="1">
    <location>
        <begin position="129"/>
        <end position="187"/>
    </location>
</feature>